<keyword evidence="2" id="KW-1133">Transmembrane helix</keyword>
<dbReference type="AlphaFoldDB" id="A0AAV9RCK4"/>
<evidence type="ECO:0000256" key="2">
    <source>
        <dbReference type="SAM" id="Phobius"/>
    </source>
</evidence>
<dbReference type="EMBL" id="JAHHUM010002074">
    <property type="protein sequence ID" value="KAK5606435.1"/>
    <property type="molecule type" value="Genomic_DNA"/>
</dbReference>
<name>A0AAV9RCK4_9TELE</name>
<comment type="caution">
    <text evidence="3">The sequence shown here is derived from an EMBL/GenBank/DDBJ whole genome shotgun (WGS) entry which is preliminary data.</text>
</comment>
<evidence type="ECO:0000256" key="1">
    <source>
        <dbReference type="SAM" id="MobiDB-lite"/>
    </source>
</evidence>
<gene>
    <name evidence="3" type="ORF">CRENBAI_021137</name>
</gene>
<organism evidence="3 4">
    <name type="scientific">Crenichthys baileyi</name>
    <name type="common">White River springfish</name>
    <dbReference type="NCBI Taxonomy" id="28760"/>
    <lineage>
        <taxon>Eukaryota</taxon>
        <taxon>Metazoa</taxon>
        <taxon>Chordata</taxon>
        <taxon>Craniata</taxon>
        <taxon>Vertebrata</taxon>
        <taxon>Euteleostomi</taxon>
        <taxon>Actinopterygii</taxon>
        <taxon>Neopterygii</taxon>
        <taxon>Teleostei</taxon>
        <taxon>Neoteleostei</taxon>
        <taxon>Acanthomorphata</taxon>
        <taxon>Ovalentaria</taxon>
        <taxon>Atherinomorphae</taxon>
        <taxon>Cyprinodontiformes</taxon>
        <taxon>Goodeidae</taxon>
        <taxon>Crenichthys</taxon>
    </lineage>
</organism>
<feature type="transmembrane region" description="Helical" evidence="2">
    <location>
        <begin position="12"/>
        <end position="34"/>
    </location>
</feature>
<proteinExistence type="predicted"/>
<keyword evidence="2" id="KW-0812">Transmembrane</keyword>
<dbReference type="Proteomes" id="UP001311232">
    <property type="component" value="Unassembled WGS sequence"/>
</dbReference>
<accession>A0AAV9RCK4</accession>
<feature type="compositionally biased region" description="Basic and acidic residues" evidence="1">
    <location>
        <begin position="135"/>
        <end position="147"/>
    </location>
</feature>
<feature type="region of interest" description="Disordered" evidence="1">
    <location>
        <begin position="81"/>
        <end position="147"/>
    </location>
</feature>
<feature type="compositionally biased region" description="Basic and acidic residues" evidence="1">
    <location>
        <begin position="83"/>
        <end position="99"/>
    </location>
</feature>
<sequence>MHKQSPTPILLQLQPGLVTFLIVPLILPFPLFSIHKGSHIASEMSVGSFALAWHADIPSTPTRAANVPISGLLHRGVWEVQNTEERETAERGRGREMDHINGSSGPAGGSNDGRETRSRPWCATSASHPSCLGPDELHARKKEGGKG</sequence>
<evidence type="ECO:0000313" key="3">
    <source>
        <dbReference type="EMBL" id="KAK5606435.1"/>
    </source>
</evidence>
<protein>
    <submittedName>
        <fullName evidence="3">Uncharacterized protein</fullName>
    </submittedName>
</protein>
<reference evidence="3 4" key="1">
    <citation type="submission" date="2021-06" db="EMBL/GenBank/DDBJ databases">
        <authorList>
            <person name="Palmer J.M."/>
        </authorList>
    </citation>
    <scope>NUCLEOTIDE SEQUENCE [LARGE SCALE GENOMIC DNA]</scope>
    <source>
        <strain evidence="3 4">MEX-2019</strain>
        <tissue evidence="3">Muscle</tissue>
    </source>
</reference>
<evidence type="ECO:0000313" key="4">
    <source>
        <dbReference type="Proteomes" id="UP001311232"/>
    </source>
</evidence>
<keyword evidence="2" id="KW-0472">Membrane</keyword>
<keyword evidence="4" id="KW-1185">Reference proteome</keyword>